<dbReference type="InterPro" id="IPR050745">
    <property type="entry name" value="Multifunctional_regulatory"/>
</dbReference>
<dbReference type="STRING" id="1160509.A0A3N4HW86"/>
<evidence type="ECO:0000256" key="4">
    <source>
        <dbReference type="SAM" id="MobiDB-lite"/>
    </source>
</evidence>
<feature type="repeat" description="ANK" evidence="3">
    <location>
        <begin position="243"/>
        <end position="275"/>
    </location>
</feature>
<gene>
    <name evidence="5" type="ORF">BJ508DRAFT_417686</name>
</gene>
<dbReference type="Gene3D" id="1.25.40.20">
    <property type="entry name" value="Ankyrin repeat-containing domain"/>
    <property type="match status" value="5"/>
</dbReference>
<dbReference type="SUPFAM" id="SSF48403">
    <property type="entry name" value="Ankyrin repeat"/>
    <property type="match status" value="3"/>
</dbReference>
<feature type="repeat" description="ANK" evidence="3">
    <location>
        <begin position="908"/>
        <end position="940"/>
    </location>
</feature>
<feature type="repeat" description="ANK" evidence="3">
    <location>
        <begin position="1264"/>
        <end position="1297"/>
    </location>
</feature>
<feature type="compositionally biased region" description="Polar residues" evidence="4">
    <location>
        <begin position="571"/>
        <end position="597"/>
    </location>
</feature>
<dbReference type="EMBL" id="ML119748">
    <property type="protein sequence ID" value="RPA76251.1"/>
    <property type="molecule type" value="Genomic_DNA"/>
</dbReference>
<organism evidence="5 6">
    <name type="scientific">Ascobolus immersus RN42</name>
    <dbReference type="NCBI Taxonomy" id="1160509"/>
    <lineage>
        <taxon>Eukaryota</taxon>
        <taxon>Fungi</taxon>
        <taxon>Dikarya</taxon>
        <taxon>Ascomycota</taxon>
        <taxon>Pezizomycotina</taxon>
        <taxon>Pezizomycetes</taxon>
        <taxon>Pezizales</taxon>
        <taxon>Ascobolaceae</taxon>
        <taxon>Ascobolus</taxon>
    </lineage>
</organism>
<evidence type="ECO:0000256" key="1">
    <source>
        <dbReference type="ARBA" id="ARBA00022737"/>
    </source>
</evidence>
<dbReference type="Proteomes" id="UP000275078">
    <property type="component" value="Unassembled WGS sequence"/>
</dbReference>
<keyword evidence="6" id="KW-1185">Reference proteome</keyword>
<dbReference type="PROSITE" id="PS50088">
    <property type="entry name" value="ANK_REPEAT"/>
    <property type="match status" value="5"/>
</dbReference>
<dbReference type="Pfam" id="PF12796">
    <property type="entry name" value="Ank_2"/>
    <property type="match status" value="1"/>
</dbReference>
<dbReference type="PROSITE" id="PS50297">
    <property type="entry name" value="ANK_REP_REGION"/>
    <property type="match status" value="3"/>
</dbReference>
<dbReference type="Pfam" id="PF13637">
    <property type="entry name" value="Ank_4"/>
    <property type="match status" value="1"/>
</dbReference>
<keyword evidence="2 3" id="KW-0040">ANK repeat</keyword>
<evidence type="ECO:0000256" key="2">
    <source>
        <dbReference type="ARBA" id="ARBA00023043"/>
    </source>
</evidence>
<accession>A0A3N4HW86</accession>
<dbReference type="PANTHER" id="PTHR24189:SF50">
    <property type="entry name" value="ANKYRIN REPEAT AND SOCS BOX PROTEIN 2"/>
    <property type="match status" value="1"/>
</dbReference>
<dbReference type="SMART" id="SM00248">
    <property type="entry name" value="ANK"/>
    <property type="match status" value="13"/>
</dbReference>
<dbReference type="PANTHER" id="PTHR24189">
    <property type="entry name" value="MYOTROPHIN"/>
    <property type="match status" value="1"/>
</dbReference>
<proteinExistence type="predicted"/>
<feature type="repeat" description="ANK" evidence="3">
    <location>
        <begin position="1299"/>
        <end position="1331"/>
    </location>
</feature>
<sequence>MVGPTYTLPERAMIPAADGKDHFSHLPLNIHELIAENLEPIYDDDFTDLDWSASGNLYPYVQGLFSLAIASRHLRNIYLRPASKTARGEFISFYIEAALKESTIEVCWKRCQEFVSLVVRIPGLGVEGLLDMLRMIDEDEDVHYVAHDYDQMGYLTAGKLVTGWALVESIKIRKMEFVVALVDVFGFDVQTWVGYISGHHQREAIGKGNARPGVKILMWDAVDVVKVLYERKGFKFWEMKDGSDRTGLHMAVEFGAVECVRYMLEMGADVAAIGGLGWYPVHMACSFEFVQDLGWYGLREYYDIDKPSIAAKRLEILKLLLAQEKKVNLQGRSHRAYQIWRVHGHSLIGASFGTPLDLAIYSGVMYGHIPHEFASIRVEMALALLEAGALASDEERGRSTDLQDARFGDEALLHPGYMYTALTTLSWNTPEDQTLRLLQLLYEGGAKINYQSPPRFDRKTPLHCALHKPTVFKWLIDHGAEPHQFRDASGLTPLNRILCMGDNPVATEAQIDSKIELLRYIAQSGFSFQGIPVESLFPPSREAYNPAERNANWNPQQKERIVSFLMKHSTSEGGTWTEHSTTTNTIGALPTEQSTATPGAGPSADKSWNSATLPNNIDPPLPPLPTYDYDMDENAEEEEHEEEEDDEDEDGEDDYIDEDEDEDAYGYGQPWARPSRRRSKPSYLFSSLSMAPPKTLLPPADGSDRFSALPVELHHMIANCVLDCYGGRDVGHVTGLASLLLSSSYLRRVYFQQVCKIIADTYRTWAWDIVKNDFEDYDTWWEDLVGLTQHIFHCKGLGVAGLVEILKLVGVDEKLNDKFQNYICRTPAELINGYAMETAIDFKSGPHLTALVELLGKEDKVWFGDGTYEEEFVPTPPGRRIIMKDGAEFVKLLHDEVGLRLWEMSDGDCGTGFLMAVELGSINTVRYMLEAGAKIDSTDRSGWHSLNRLCCLTQSYLSYLGKEDDCYVKKHSAENLEILKLLIEKGADINYSGFEEVQHPDYDLDHQRGPLDLLMLTGRSSLTQTMCHFKAAAALELLRAGATASTEDKEGGMCLGYMALVLDWDLPEERLVTVLEALLNGGANIHFKSSPTDETAIHIAAQKALPTVFRWLVEHGADLQALDANKTTPINRLLSFSGFITRPMSVDSRVKKVESRLGILRYIADSGYDFDKDLGVDSLLAVDVVDGRIGTHVHLPAVCKMEKKLVQSIIELGAKIHVNPREGRRRAGACWSHVVDCCLSEEERIDFFKFVLDNGADVDYLRSENDIPLLHACVSKHLMGLAKLLIERGADIGAVDPVSKSTALQYAALLGKPEMVKLLLEAGNNLDVNQTDGKGRSAVHYAVMIESSLEHMAWIQREAIEDFGQKLSNTFLEAVNKRLADKLATLTILHAHGADMNLCIPSRDTPSTSFSFEEVFDRDLFIDQEESERVWQYKLDQKKTREHLPPIAHTLRCPHWLPEICRFNSKLTLHLLSLGAHPHTGSAVHDERGYISWLLSCTTSEDERLRYLRKLIRLLGPGDVNTQTMPDGQTALQKAACHDASIDDEEAEVYCDHRFCKMLVENGADPWKTDLLGWNAVMVAGCLRDKKLAGYLCGDEQEGERWVESRLLWSTRTRLSESEIGEVFEGGSGW</sequence>
<protein>
    <submittedName>
        <fullName evidence="5">Ankyrin</fullName>
    </submittedName>
</protein>
<evidence type="ECO:0000256" key="3">
    <source>
        <dbReference type="PROSITE-ProRule" id="PRU00023"/>
    </source>
</evidence>
<evidence type="ECO:0000313" key="6">
    <source>
        <dbReference type="Proteomes" id="UP000275078"/>
    </source>
</evidence>
<dbReference type="Pfam" id="PF00023">
    <property type="entry name" value="Ank"/>
    <property type="match status" value="1"/>
</dbReference>
<dbReference type="InterPro" id="IPR036770">
    <property type="entry name" value="Ankyrin_rpt-contain_sf"/>
</dbReference>
<evidence type="ECO:0000313" key="5">
    <source>
        <dbReference type="EMBL" id="RPA76251.1"/>
    </source>
</evidence>
<keyword evidence="1" id="KW-0677">Repeat</keyword>
<feature type="repeat" description="ANK" evidence="3">
    <location>
        <begin position="1092"/>
        <end position="1124"/>
    </location>
</feature>
<name>A0A3N4HW86_ASCIM</name>
<dbReference type="InterPro" id="IPR002110">
    <property type="entry name" value="Ankyrin_rpt"/>
</dbReference>
<feature type="region of interest" description="Disordered" evidence="4">
    <location>
        <begin position="570"/>
        <end position="678"/>
    </location>
</feature>
<dbReference type="OrthoDB" id="20872at2759"/>
<feature type="compositionally biased region" description="Acidic residues" evidence="4">
    <location>
        <begin position="629"/>
        <end position="664"/>
    </location>
</feature>
<reference evidence="5 6" key="1">
    <citation type="journal article" date="2018" name="Nat. Ecol. Evol.">
        <title>Pezizomycetes genomes reveal the molecular basis of ectomycorrhizal truffle lifestyle.</title>
        <authorList>
            <person name="Murat C."/>
            <person name="Payen T."/>
            <person name="Noel B."/>
            <person name="Kuo A."/>
            <person name="Morin E."/>
            <person name="Chen J."/>
            <person name="Kohler A."/>
            <person name="Krizsan K."/>
            <person name="Balestrini R."/>
            <person name="Da Silva C."/>
            <person name="Montanini B."/>
            <person name="Hainaut M."/>
            <person name="Levati E."/>
            <person name="Barry K.W."/>
            <person name="Belfiori B."/>
            <person name="Cichocki N."/>
            <person name="Clum A."/>
            <person name="Dockter R.B."/>
            <person name="Fauchery L."/>
            <person name="Guy J."/>
            <person name="Iotti M."/>
            <person name="Le Tacon F."/>
            <person name="Lindquist E.A."/>
            <person name="Lipzen A."/>
            <person name="Malagnac F."/>
            <person name="Mello A."/>
            <person name="Molinier V."/>
            <person name="Miyauchi S."/>
            <person name="Poulain J."/>
            <person name="Riccioni C."/>
            <person name="Rubini A."/>
            <person name="Sitrit Y."/>
            <person name="Splivallo R."/>
            <person name="Traeger S."/>
            <person name="Wang M."/>
            <person name="Zifcakova L."/>
            <person name="Wipf D."/>
            <person name="Zambonelli A."/>
            <person name="Paolocci F."/>
            <person name="Nowrousian M."/>
            <person name="Ottonello S."/>
            <person name="Baldrian P."/>
            <person name="Spatafora J.W."/>
            <person name="Henrissat B."/>
            <person name="Nagy L.G."/>
            <person name="Aury J.M."/>
            <person name="Wincker P."/>
            <person name="Grigoriev I.V."/>
            <person name="Bonfante P."/>
            <person name="Martin F.M."/>
        </authorList>
    </citation>
    <scope>NUCLEOTIDE SEQUENCE [LARGE SCALE GENOMIC DNA]</scope>
    <source>
        <strain evidence="5 6">RN42</strain>
    </source>
</reference>